<name>A0A550CL96_9AGAR</name>
<protein>
    <recommendedName>
        <fullName evidence="5">Ubiquinone biosynthesis O-methyltransferase, mitochondrial</fullName>
    </recommendedName>
    <alternativeName>
        <fullName evidence="5">3-demethylubiquinol 3-O-methyltransferase</fullName>
        <ecNumber evidence="5">2.1.1.64</ecNumber>
    </alternativeName>
    <alternativeName>
        <fullName evidence="5">3-demethylubiquinone 3-O-methyltransferase</fullName>
        <ecNumber evidence="5">2.1.1.-</ecNumber>
    </alternativeName>
    <alternativeName>
        <fullName evidence="5">Polyprenyldihydroxybenzoate methyltransferase</fullName>
        <ecNumber evidence="5">2.1.1.114</ecNumber>
    </alternativeName>
</protein>
<dbReference type="SUPFAM" id="SSF53335">
    <property type="entry name" value="S-adenosyl-L-methionine-dependent methyltransferases"/>
    <property type="match status" value="1"/>
</dbReference>
<keyword evidence="4 5" id="KW-0949">S-adenosyl-L-methionine</keyword>
<evidence type="ECO:0000256" key="2">
    <source>
        <dbReference type="ARBA" id="ARBA00022679"/>
    </source>
</evidence>
<evidence type="ECO:0000313" key="7">
    <source>
        <dbReference type="Proteomes" id="UP000320762"/>
    </source>
</evidence>
<gene>
    <name evidence="5" type="primary">COQ3</name>
    <name evidence="6" type="ORF">BD626DRAFT_567470</name>
</gene>
<keyword evidence="7" id="KW-1185">Reference proteome</keyword>
<dbReference type="NCBIfam" id="TIGR01983">
    <property type="entry name" value="UbiG"/>
    <property type="match status" value="1"/>
</dbReference>
<feature type="binding site" evidence="5">
    <location>
        <position position="127"/>
    </location>
    <ligand>
        <name>S-adenosyl-L-methionine</name>
        <dbReference type="ChEBI" id="CHEBI:59789"/>
    </ligand>
</feature>
<dbReference type="GO" id="GO:0120537">
    <property type="term" value="F:3-demethylubiquinone 3-O-methyltransferase activity"/>
    <property type="evidence" value="ECO:0007669"/>
    <property type="project" value="RHEA"/>
</dbReference>
<dbReference type="Proteomes" id="UP000320762">
    <property type="component" value="Unassembled WGS sequence"/>
</dbReference>
<comment type="function">
    <text evidence="5">O-methyltransferase required for two non-consecutive steps during ubiquinone biosynthesis. Catalyzes the 2 O-methylation of 3,4-dihydroxy-5-(all-trans-polyprenyl)benzoic acid into 4-hydroxy-3-methoxy-5-(all-trans-polyprenyl)benzoic acid. Also catalyzes the last step of ubiquinone biosynthesis by mediating methylation of 3-demethylubiquinone into ubiquinone. Also able to mediate the methylation of 3-demethylubiquinol into ubiquinol.</text>
</comment>
<keyword evidence="5" id="KW-0496">Mitochondrion</keyword>
<evidence type="ECO:0000256" key="3">
    <source>
        <dbReference type="ARBA" id="ARBA00022688"/>
    </source>
</evidence>
<reference evidence="6 7" key="1">
    <citation type="journal article" date="2019" name="New Phytol.">
        <title>Comparative genomics reveals unique wood-decay strategies and fruiting body development in the Schizophyllaceae.</title>
        <authorList>
            <person name="Almasi E."/>
            <person name="Sahu N."/>
            <person name="Krizsan K."/>
            <person name="Balint B."/>
            <person name="Kovacs G.M."/>
            <person name="Kiss B."/>
            <person name="Cseklye J."/>
            <person name="Drula E."/>
            <person name="Henrissat B."/>
            <person name="Nagy I."/>
            <person name="Chovatia M."/>
            <person name="Adam C."/>
            <person name="LaButti K."/>
            <person name="Lipzen A."/>
            <person name="Riley R."/>
            <person name="Grigoriev I.V."/>
            <person name="Nagy L.G."/>
        </authorList>
    </citation>
    <scope>NUCLEOTIDE SEQUENCE [LARGE SCALE GENOMIC DNA]</scope>
    <source>
        <strain evidence="6 7">NL-1724</strain>
    </source>
</reference>
<dbReference type="OrthoDB" id="3265906at2759"/>
<dbReference type="Pfam" id="PF13489">
    <property type="entry name" value="Methyltransf_23"/>
    <property type="match status" value="1"/>
</dbReference>
<feature type="binding site" evidence="5">
    <location>
        <position position="174"/>
    </location>
    <ligand>
        <name>Mg(2+)</name>
        <dbReference type="ChEBI" id="CHEBI:18420"/>
    </ligand>
</feature>
<dbReference type="EMBL" id="VDMD01000005">
    <property type="protein sequence ID" value="TRM65572.1"/>
    <property type="molecule type" value="Genomic_DNA"/>
</dbReference>
<dbReference type="STRING" id="97359.A0A550CL96"/>
<keyword evidence="5" id="KW-0999">Mitochondrion inner membrane</keyword>
<feature type="binding site" evidence="5">
    <location>
        <position position="178"/>
    </location>
    <ligand>
        <name>Mg(2+)</name>
        <dbReference type="ChEBI" id="CHEBI:18420"/>
    </ligand>
</feature>
<dbReference type="PANTHER" id="PTHR43464">
    <property type="entry name" value="METHYLTRANSFERASE"/>
    <property type="match status" value="1"/>
</dbReference>
<dbReference type="EC" id="2.1.1.64" evidence="5"/>
<accession>A0A550CL96</accession>
<keyword evidence="5" id="KW-0479">Metal-binding</keyword>
<dbReference type="GO" id="GO:0032259">
    <property type="term" value="P:methylation"/>
    <property type="evidence" value="ECO:0007669"/>
    <property type="project" value="UniProtKB-KW"/>
</dbReference>
<dbReference type="CDD" id="cd02440">
    <property type="entry name" value="AdoMet_MTases"/>
    <property type="match status" value="1"/>
</dbReference>
<comment type="pathway">
    <text evidence="5">Cofactor biosynthesis; ubiquinone biosynthesis.</text>
</comment>
<dbReference type="Gene3D" id="3.40.50.150">
    <property type="entry name" value="Vaccinia Virus protein VP39"/>
    <property type="match status" value="1"/>
</dbReference>
<dbReference type="GO" id="GO:0061542">
    <property type="term" value="F:3-demethylubiquinol 3-O-methyltransferase activity"/>
    <property type="evidence" value="ECO:0007669"/>
    <property type="project" value="UniProtKB-UniRule"/>
</dbReference>
<dbReference type="AlphaFoldDB" id="A0A550CL96"/>
<dbReference type="PANTHER" id="PTHR43464:SF19">
    <property type="entry name" value="UBIQUINONE BIOSYNTHESIS O-METHYLTRANSFERASE, MITOCHONDRIAL"/>
    <property type="match status" value="1"/>
</dbReference>
<dbReference type="GO" id="GO:0010420">
    <property type="term" value="F:polyprenyldihydroxybenzoate methyltransferase activity"/>
    <property type="evidence" value="ECO:0007669"/>
    <property type="project" value="UniProtKB-UniRule"/>
</dbReference>
<feature type="binding site" evidence="5">
    <location>
        <position position="173"/>
    </location>
    <ligand>
        <name>S-adenosyl-L-methionine</name>
        <dbReference type="ChEBI" id="CHEBI:59789"/>
    </ligand>
</feature>
<dbReference type="HAMAP" id="MF_00472">
    <property type="entry name" value="UbiG"/>
    <property type="match status" value="1"/>
</dbReference>
<dbReference type="GO" id="GO:0031314">
    <property type="term" value="C:extrinsic component of mitochondrial inner membrane"/>
    <property type="evidence" value="ECO:0007669"/>
    <property type="project" value="UniProtKB-UniRule"/>
</dbReference>
<proteinExistence type="inferred from homology"/>
<dbReference type="EC" id="2.1.1.114" evidence="5"/>
<dbReference type="InterPro" id="IPR029063">
    <property type="entry name" value="SAM-dependent_MTases_sf"/>
</dbReference>
<keyword evidence="5" id="KW-0472">Membrane</keyword>
<dbReference type="GO" id="GO:0046872">
    <property type="term" value="F:metal ion binding"/>
    <property type="evidence" value="ECO:0007669"/>
    <property type="project" value="UniProtKB-KW"/>
</dbReference>
<keyword evidence="5" id="KW-0460">Magnesium</keyword>
<evidence type="ECO:0000256" key="5">
    <source>
        <dbReference type="HAMAP-Rule" id="MF_03190"/>
    </source>
</evidence>
<comment type="similarity">
    <text evidence="5">Belongs to the class I-like SAM-binding methyltransferase superfamily. UbiG/COQ3 family.</text>
</comment>
<dbReference type="EC" id="2.1.1.-" evidence="5"/>
<comment type="subunit">
    <text evidence="5">Component of a multi-subunit COQ enzyme complex, composed of at least COQ3, COQ4, COQ5, COQ6, COQ7 and COQ9.</text>
</comment>
<feature type="binding site" evidence="5">
    <location>
        <position position="63"/>
    </location>
    <ligand>
        <name>S-adenosyl-L-methionine</name>
        <dbReference type="ChEBI" id="CHEBI:59789"/>
    </ligand>
</feature>
<evidence type="ECO:0000313" key="6">
    <source>
        <dbReference type="EMBL" id="TRM65572.1"/>
    </source>
</evidence>
<organism evidence="6 7">
    <name type="scientific">Schizophyllum amplum</name>
    <dbReference type="NCBI Taxonomy" id="97359"/>
    <lineage>
        <taxon>Eukaryota</taxon>
        <taxon>Fungi</taxon>
        <taxon>Dikarya</taxon>
        <taxon>Basidiomycota</taxon>
        <taxon>Agaricomycotina</taxon>
        <taxon>Agaricomycetes</taxon>
        <taxon>Agaricomycetidae</taxon>
        <taxon>Agaricales</taxon>
        <taxon>Schizophyllaceae</taxon>
        <taxon>Schizophyllum</taxon>
    </lineage>
</organism>
<comment type="catalytic activity">
    <reaction evidence="5">
        <text>a 3-demethylubiquinol + S-adenosyl-L-methionine = a ubiquinol + S-adenosyl-L-homocysteine + H(+)</text>
        <dbReference type="Rhea" id="RHEA:44380"/>
        <dbReference type="Rhea" id="RHEA-COMP:9566"/>
        <dbReference type="Rhea" id="RHEA-COMP:10914"/>
        <dbReference type="ChEBI" id="CHEBI:15378"/>
        <dbReference type="ChEBI" id="CHEBI:17976"/>
        <dbReference type="ChEBI" id="CHEBI:57856"/>
        <dbReference type="ChEBI" id="CHEBI:59789"/>
        <dbReference type="ChEBI" id="CHEBI:84422"/>
        <dbReference type="EC" id="2.1.1.64"/>
    </reaction>
</comment>
<sequence length="301" mass="33150">MFVRFTRPLTVAAPRIARCLSTGSAVSGGSVNPAEIAFFSKLSSQWWDETGEFGFLHRMNPVRVQFIRDKLHEIALDGKTEDFRAPSKGGDGPVNVLRGLNVLDIGCGGGLLSESLARLDAKTLAVDASHSNIAIASLHASTDPGLAHNLEYRHCAAESLVEEGKQFDVVCSMEVIEHVDHPAAFLDTCSRLVKPNGHLFLSTIARTPLAYFLTIFMAEKVLGKVSQGTHTYSKYINPSELVEHFQTRGWITSDVPTRTQAEVRGMVYNPLSAKWSLAPRDAWAADHCNYVFWVRKPAEKP</sequence>
<keyword evidence="3 5" id="KW-0831">Ubiquinone biosynthesis</keyword>
<evidence type="ECO:0000256" key="4">
    <source>
        <dbReference type="ARBA" id="ARBA00022691"/>
    </source>
</evidence>
<comment type="cofactor">
    <cofactor evidence="5">
        <name>Mg(2+)</name>
        <dbReference type="ChEBI" id="CHEBI:18420"/>
    </cofactor>
</comment>
<evidence type="ECO:0000256" key="1">
    <source>
        <dbReference type="ARBA" id="ARBA00022603"/>
    </source>
</evidence>
<comment type="subcellular location">
    <subcellularLocation>
        <location evidence="5">Mitochondrion inner membrane</location>
        <topology evidence="5">Peripheral membrane protein</topology>
        <orientation evidence="5">Matrix side</orientation>
    </subcellularLocation>
</comment>
<comment type="catalytic activity">
    <reaction evidence="5">
        <text>a 3,4-dihydroxy-5-(all-trans-polyprenyl)benzoate + S-adenosyl-L-methionine = a 4-hydroxy-3-methoxy-5-(all-trans-polyprenyl)benzoate + S-adenosyl-L-homocysteine + H(+)</text>
        <dbReference type="Rhea" id="RHEA:44452"/>
        <dbReference type="Rhea" id="RHEA-COMP:10930"/>
        <dbReference type="Rhea" id="RHEA-COMP:10931"/>
        <dbReference type="ChEBI" id="CHEBI:15378"/>
        <dbReference type="ChEBI" id="CHEBI:57856"/>
        <dbReference type="ChEBI" id="CHEBI:59789"/>
        <dbReference type="ChEBI" id="CHEBI:64694"/>
        <dbReference type="ChEBI" id="CHEBI:84443"/>
        <dbReference type="EC" id="2.1.1.114"/>
    </reaction>
</comment>
<dbReference type="InterPro" id="IPR010233">
    <property type="entry name" value="UbiG_MeTrfase"/>
</dbReference>
<comment type="caution">
    <text evidence="6">The sequence shown here is derived from an EMBL/GenBank/DDBJ whole genome shotgun (WGS) entry which is preliminary data.</text>
</comment>
<keyword evidence="1 5" id="KW-0489">Methyltransferase</keyword>
<comment type="catalytic activity">
    <reaction evidence="5">
        <text>a 3-demethylubiquinone + S-adenosyl-L-methionine = a ubiquinone + S-adenosyl-L-homocysteine</text>
        <dbReference type="Rhea" id="RHEA:81215"/>
        <dbReference type="Rhea" id="RHEA-COMP:9565"/>
        <dbReference type="Rhea" id="RHEA-COMP:19654"/>
        <dbReference type="ChEBI" id="CHEBI:16389"/>
        <dbReference type="ChEBI" id="CHEBI:57856"/>
        <dbReference type="ChEBI" id="CHEBI:59789"/>
        <dbReference type="ChEBI" id="CHEBI:231825"/>
    </reaction>
</comment>
<keyword evidence="2 5" id="KW-0808">Transferase</keyword>
<feature type="binding site" evidence="5">
    <location>
        <position position="106"/>
    </location>
    <ligand>
        <name>S-adenosyl-L-methionine</name>
        <dbReference type="ChEBI" id="CHEBI:59789"/>
    </ligand>
</feature>
<dbReference type="UniPathway" id="UPA00232"/>
<feature type="binding site" evidence="5">
    <location>
        <position position="177"/>
    </location>
    <ligand>
        <name>Mg(2+)</name>
        <dbReference type="ChEBI" id="CHEBI:18420"/>
    </ligand>
</feature>